<dbReference type="EMBL" id="CP121694">
    <property type="protein sequence ID" value="WRO20493.1"/>
    <property type="molecule type" value="Genomic_DNA"/>
</dbReference>
<protein>
    <submittedName>
        <fullName evidence="1">Tetratricopeptide repeat protein</fullName>
    </submittedName>
</protein>
<gene>
    <name evidence="1" type="ORF">MFMK1_000264</name>
</gene>
<dbReference type="KEGG" id="dbc:MFMK1_000264"/>
<proteinExistence type="predicted"/>
<dbReference type="RefSeq" id="WP_366923386.1">
    <property type="nucleotide sequence ID" value="NZ_CP121694.1"/>
</dbReference>
<dbReference type="PANTHER" id="PTHR12558:SF13">
    <property type="entry name" value="CELL DIVISION CYCLE PROTEIN 27 HOMOLOG"/>
    <property type="match status" value="1"/>
</dbReference>
<dbReference type="Pfam" id="PF13432">
    <property type="entry name" value="TPR_16"/>
    <property type="match status" value="1"/>
</dbReference>
<reference evidence="1 2" key="1">
    <citation type="submission" date="2023-04" db="EMBL/GenBank/DDBJ databases">
        <authorList>
            <person name="Hsu D."/>
        </authorList>
    </citation>
    <scope>NUCLEOTIDE SEQUENCE [LARGE SCALE GENOMIC DNA]</scope>
    <source>
        <strain evidence="1 2">MK1</strain>
    </source>
</reference>
<dbReference type="Gene3D" id="1.25.40.10">
    <property type="entry name" value="Tetratricopeptide repeat domain"/>
    <property type="match status" value="3"/>
</dbReference>
<dbReference type="InterPro" id="IPR011990">
    <property type="entry name" value="TPR-like_helical_dom_sf"/>
</dbReference>
<accession>A0AAU0UKV8</accession>
<keyword evidence="2" id="KW-1185">Reference proteome</keyword>
<dbReference type="SMART" id="SM00028">
    <property type="entry name" value="TPR"/>
    <property type="match status" value="5"/>
</dbReference>
<evidence type="ECO:0000313" key="1">
    <source>
        <dbReference type="EMBL" id="WRO20493.1"/>
    </source>
</evidence>
<dbReference type="SUPFAM" id="SSF48452">
    <property type="entry name" value="TPR-like"/>
    <property type="match status" value="2"/>
</dbReference>
<dbReference type="PANTHER" id="PTHR12558">
    <property type="entry name" value="CELL DIVISION CYCLE 16,23,27"/>
    <property type="match status" value="1"/>
</dbReference>
<evidence type="ECO:0000313" key="2">
    <source>
        <dbReference type="Proteomes" id="UP001329915"/>
    </source>
</evidence>
<sequence length="494" mass="56007">MTIFHGGYVPDKINIRGKTQSSMEILLREYRQQPEDALANFNLATAYLDQGRYKKANSHFAKAYLRIDSSVDYKPALIRNYAACLIELQKYDEAMEVIEKGQREYPVFTDLWYLAGFIFKERGQHSKAIKAAEHCLKLGDPPSEFDAIYGVGGFRAYNLIAQVSELIKDYPQAINAYIGMIESGPGHLSAFYPLVKLLLRVERDAAAAEKRLLTYFNFSTPQFKGLMADVWYQAGQYSSSLNWAHEALIDGPYEARLVLLRGKALARQGRLQEALDELGGVFTSSMSSEALTEGCFCYWLLGEYQQAGNLIEEWQINNSDKLCQVCLLLHQAITNHAPRIVPREYLPAIYVLVQKALSLEAIQTLPDIFKLLEGIPGERPSLRLAKILWRCGHWELAAEELIDCMEEDRLDAEGCLILGKVCADKDLYIEAEHLLTKALALDTDYLQAYLLLARLYLDKARNIIADVEKGYPDNQLIRKYQQIITQAIGKFDTT</sequence>
<dbReference type="AlphaFoldDB" id="A0AAU0UKV8"/>
<name>A0AAU0UKV8_9FIRM</name>
<dbReference type="InterPro" id="IPR019734">
    <property type="entry name" value="TPR_rpt"/>
</dbReference>
<dbReference type="Proteomes" id="UP001329915">
    <property type="component" value="Chromosome"/>
</dbReference>
<dbReference type="Pfam" id="PF14559">
    <property type="entry name" value="TPR_19"/>
    <property type="match status" value="1"/>
</dbReference>
<organism evidence="1 2">
    <name type="scientific">Metallumcola ferriviriculae</name>
    <dbReference type="NCBI Taxonomy" id="3039180"/>
    <lineage>
        <taxon>Bacteria</taxon>
        <taxon>Bacillati</taxon>
        <taxon>Bacillota</taxon>
        <taxon>Clostridia</taxon>
        <taxon>Neomoorellales</taxon>
        <taxon>Desulfitibacteraceae</taxon>
        <taxon>Metallumcola</taxon>
    </lineage>
</organism>